<reference evidence="5" key="4">
    <citation type="submission" date="2017-11" db="EMBL/GenBank/DDBJ databases">
        <title>Complete genome sequence of Serratia sp. ATCC 39006.</title>
        <authorList>
            <person name="Hampton H.G."/>
            <person name="Jackson S.A."/>
            <person name="Jauregui R."/>
            <person name="Poulter G.T.M."/>
            <person name="Salmond G.P.C."/>
            <person name="Fineran P.C."/>
        </authorList>
    </citation>
    <scope>NUCLEOTIDE SEQUENCE</scope>
    <source>
        <strain evidence="5">ATCC 39006</strain>
    </source>
</reference>
<evidence type="ECO:0000313" key="7">
    <source>
        <dbReference type="Proteomes" id="UP000233778"/>
    </source>
</evidence>
<proteinExistence type="inferred from homology"/>
<dbReference type="Proteomes" id="UP000233778">
    <property type="component" value="Chromosome"/>
</dbReference>
<dbReference type="Pfam" id="PF01478">
    <property type="entry name" value="Peptidase_A24"/>
    <property type="match status" value="1"/>
</dbReference>
<sequence>MTGPVTLLTLIGPWPLLLPLFCLALLIFRLETAQVTGVMTEYGHPASPDPEVQAVKQHIWLHAMALTVMVMLSSLSRPFELMTSGLFVLFIFRMSLIDTLTGWLPREFTWPFLIAGLCVAAEHHVLSSHAIMSLILLIAGLLVRKLGERFAHREVLGLGDVWLVAGLGAWFGSPLSLFSLMGGVMGFILWYAGSSTVSRGGPMGPWLGYSALLSMILSISDPILMW</sequence>
<reference evidence="5 6" key="1">
    <citation type="journal article" date="2013" name="Genome Announc.">
        <title>Draft genome sequence of Serratia sp. strain ATCC 39006, a model bacterium for analysis of the biosynthesis and regulation of prodigiosin, a carbapenem, and gas vesicles.</title>
        <authorList>
            <person name="Fineran P.C."/>
            <person name="Iglesias Cans M.C."/>
            <person name="Ramsay J.P."/>
            <person name="Wilf N.M."/>
            <person name="Cossyleon D."/>
            <person name="McNeil M.B."/>
            <person name="Williamson N.R."/>
            <person name="Monson R.E."/>
            <person name="Becher S.A."/>
            <person name="Stanton J.A."/>
            <person name="Brugger K."/>
            <person name="Brown S.D."/>
            <person name="Salmond G.P."/>
        </authorList>
    </citation>
    <scope>NUCLEOTIDE SEQUENCE [LARGE SCALE GENOMIC DNA]</scope>
    <source>
        <strain evidence="5">ATCC 39006</strain>
        <strain evidence="6">ATCC 39006 / SC 11482</strain>
    </source>
</reference>
<keyword evidence="2" id="KW-1133">Transmembrane helix</keyword>
<evidence type="ECO:0000313" key="4">
    <source>
        <dbReference type="EMBL" id="AUH01895.1"/>
    </source>
</evidence>
<keyword evidence="2" id="KW-0812">Transmembrane</keyword>
<evidence type="ECO:0000256" key="1">
    <source>
        <dbReference type="ARBA" id="ARBA00005801"/>
    </source>
</evidence>
<dbReference type="Proteomes" id="UP000017700">
    <property type="component" value="Chromosome"/>
</dbReference>
<gene>
    <name evidence="4" type="ORF">CWC46_20075</name>
    <name evidence="5" type="ORF">Ser39006_020070</name>
</gene>
<dbReference type="PANTHER" id="PTHR30487">
    <property type="entry name" value="TYPE 4 PREPILIN-LIKE PROTEINS LEADER PEPTIDE-PROCESSING ENZYME"/>
    <property type="match status" value="1"/>
</dbReference>
<dbReference type="AlphaFoldDB" id="A0A2I5TBF8"/>
<dbReference type="InterPro" id="IPR000045">
    <property type="entry name" value="Prepilin_IV_endopep_pep"/>
</dbReference>
<dbReference type="PANTHER" id="PTHR30487:SF0">
    <property type="entry name" value="PREPILIN LEADER PEPTIDASE_N-METHYLTRANSFERASE-RELATED"/>
    <property type="match status" value="1"/>
</dbReference>
<dbReference type="RefSeq" id="WP_021014759.1">
    <property type="nucleotide sequence ID" value="NZ_CP025084.1"/>
</dbReference>
<dbReference type="STRING" id="104623.Ser39006_01489"/>
<evidence type="ECO:0000313" key="6">
    <source>
        <dbReference type="Proteomes" id="UP000017700"/>
    </source>
</evidence>
<dbReference type="GO" id="GO:0005886">
    <property type="term" value="C:plasma membrane"/>
    <property type="evidence" value="ECO:0007669"/>
    <property type="project" value="TreeGrafter"/>
</dbReference>
<dbReference type="InterPro" id="IPR050882">
    <property type="entry name" value="Prepilin_peptidase/N-MTase"/>
</dbReference>
<dbReference type="KEGG" id="sera:Ser39006_020070"/>
<reference evidence="4 7" key="3">
    <citation type="submission" date="2017-11" db="EMBL/GenBank/DDBJ databases">
        <title>Complete genome sequence of Serratia sp. ATCC 39006 LacA.</title>
        <authorList>
            <person name="Hampton H.G."/>
            <person name="Jackson S.A."/>
            <person name="Jauregui R."/>
            <person name="Poulter G.T.M."/>
            <person name="Salmond G.P.C."/>
            <person name="Fineran P.C."/>
        </authorList>
    </citation>
    <scope>NUCLEOTIDE SEQUENCE [LARGE SCALE GENOMIC DNA]</scope>
    <source>
        <strain evidence="4 7">ATCC 39006</strain>
    </source>
</reference>
<dbReference type="EMBL" id="CP025085">
    <property type="protein sequence ID" value="AUH01895.1"/>
    <property type="molecule type" value="Genomic_DNA"/>
</dbReference>
<feature type="transmembrane region" description="Helical" evidence="2">
    <location>
        <begin position="177"/>
        <end position="194"/>
    </location>
</feature>
<dbReference type="OrthoDB" id="6465738at2"/>
<dbReference type="GO" id="GO:0006465">
    <property type="term" value="P:signal peptide processing"/>
    <property type="evidence" value="ECO:0007669"/>
    <property type="project" value="TreeGrafter"/>
</dbReference>
<evidence type="ECO:0000313" key="5">
    <source>
        <dbReference type="EMBL" id="AUH06217.1"/>
    </source>
</evidence>
<organism evidence="5 6">
    <name type="scientific">Serratia sp. (strain ATCC 39006)</name>
    <name type="common">Prodigiosinella confusarubida</name>
    <dbReference type="NCBI Taxonomy" id="104623"/>
    <lineage>
        <taxon>Bacteria</taxon>
        <taxon>Pseudomonadati</taxon>
        <taxon>Pseudomonadota</taxon>
        <taxon>Gammaproteobacteria</taxon>
        <taxon>Enterobacterales</taxon>
        <taxon>Pectobacteriaceae</taxon>
        <taxon>Prodigiosinella</taxon>
    </lineage>
</organism>
<feature type="transmembrane region" description="Helical" evidence="2">
    <location>
        <begin position="206"/>
        <end position="225"/>
    </location>
</feature>
<evidence type="ECO:0000259" key="3">
    <source>
        <dbReference type="Pfam" id="PF01478"/>
    </source>
</evidence>
<dbReference type="EMBL" id="CP025084">
    <property type="protein sequence ID" value="AUH06217.1"/>
    <property type="molecule type" value="Genomic_DNA"/>
</dbReference>
<feature type="transmembrane region" description="Helical" evidence="2">
    <location>
        <begin position="57"/>
        <end position="75"/>
    </location>
</feature>
<dbReference type="KEGG" id="serq:CWC46_20075"/>
<accession>A0A2I5TBF8</accession>
<keyword evidence="2" id="KW-0472">Membrane</keyword>
<feature type="domain" description="Prepilin type IV endopeptidase peptidase" evidence="3">
    <location>
        <begin position="86"/>
        <end position="189"/>
    </location>
</feature>
<protein>
    <submittedName>
        <fullName evidence="5">Prepilin peptidase</fullName>
    </submittedName>
</protein>
<feature type="transmembrane region" description="Helical" evidence="2">
    <location>
        <begin position="87"/>
        <end position="105"/>
    </location>
</feature>
<name>A0A2I5TBF8_SERS3</name>
<keyword evidence="6" id="KW-1185">Reference proteome</keyword>
<evidence type="ECO:0000256" key="2">
    <source>
        <dbReference type="SAM" id="Phobius"/>
    </source>
</evidence>
<feature type="transmembrane region" description="Helical" evidence="2">
    <location>
        <begin position="155"/>
        <end position="171"/>
    </location>
</feature>
<reference evidence="5" key="2">
    <citation type="submission" date="2013-09" db="EMBL/GenBank/DDBJ databases">
        <authorList>
            <person name="Wang G."/>
            <person name="Yang Y."/>
            <person name="Su Y."/>
        </authorList>
    </citation>
    <scope>NUCLEOTIDE SEQUENCE</scope>
    <source>
        <strain evidence="5">ATCC 39006</strain>
    </source>
</reference>
<comment type="similarity">
    <text evidence="1">Belongs to the peptidase A24 family.</text>
</comment>
<dbReference type="Gene3D" id="1.20.120.1220">
    <property type="match status" value="1"/>
</dbReference>
<feature type="transmembrane region" description="Helical" evidence="2">
    <location>
        <begin position="125"/>
        <end position="143"/>
    </location>
</feature>
<dbReference type="GO" id="GO:0004190">
    <property type="term" value="F:aspartic-type endopeptidase activity"/>
    <property type="evidence" value="ECO:0007669"/>
    <property type="project" value="InterPro"/>
</dbReference>